<feature type="chain" id="PRO_5017065737" evidence="1">
    <location>
        <begin position="21"/>
        <end position="105"/>
    </location>
</feature>
<keyword evidence="3" id="KW-1185">Reference proteome</keyword>
<reference evidence="2 3" key="1">
    <citation type="submission" date="2018-05" db="EMBL/GenBank/DDBJ databases">
        <title>Chitinophaga sp. K3CV102501T nov., isolated from isolated from a monsoon evergreen broad-leaved forest soil.</title>
        <authorList>
            <person name="Lv Y."/>
        </authorList>
    </citation>
    <scope>NUCLEOTIDE SEQUENCE [LARGE SCALE GENOMIC DNA]</scope>
    <source>
        <strain evidence="2 3">GDMCC 1.1325</strain>
    </source>
</reference>
<dbReference type="AlphaFoldDB" id="A0A365Y0S9"/>
<dbReference type="OrthoDB" id="2765619at2"/>
<organism evidence="2 3">
    <name type="scientific">Chitinophaga flava</name>
    <dbReference type="NCBI Taxonomy" id="2259036"/>
    <lineage>
        <taxon>Bacteria</taxon>
        <taxon>Pseudomonadati</taxon>
        <taxon>Bacteroidota</taxon>
        <taxon>Chitinophagia</taxon>
        <taxon>Chitinophagales</taxon>
        <taxon>Chitinophagaceae</taxon>
        <taxon>Chitinophaga</taxon>
    </lineage>
</organism>
<dbReference type="RefSeq" id="WP_113614040.1">
    <property type="nucleotide sequence ID" value="NZ_QFFJ01000001.1"/>
</dbReference>
<name>A0A365Y0S9_9BACT</name>
<gene>
    <name evidence="2" type="ORF">DF182_02170</name>
</gene>
<feature type="signal peptide" evidence="1">
    <location>
        <begin position="1"/>
        <end position="20"/>
    </location>
</feature>
<sequence>MKLKLLVTSVWLVLFLSVYAGNDHQLIFCGSTHNDLYHLSENRWEYRASNAGIGRGAWNTLAARTQSRIVAVRVPTIKPQSFRDLFRQSNVKAYMNTVTKIMFEA</sequence>
<dbReference type="EMBL" id="QFFJ01000001">
    <property type="protein sequence ID" value="RBL91445.1"/>
    <property type="molecule type" value="Genomic_DNA"/>
</dbReference>
<evidence type="ECO:0000313" key="3">
    <source>
        <dbReference type="Proteomes" id="UP000253410"/>
    </source>
</evidence>
<protein>
    <submittedName>
        <fullName evidence="2">Uncharacterized protein</fullName>
    </submittedName>
</protein>
<accession>A0A365Y0S9</accession>
<keyword evidence="1" id="KW-0732">Signal</keyword>
<evidence type="ECO:0000313" key="2">
    <source>
        <dbReference type="EMBL" id="RBL91445.1"/>
    </source>
</evidence>
<comment type="caution">
    <text evidence="2">The sequence shown here is derived from an EMBL/GenBank/DDBJ whole genome shotgun (WGS) entry which is preliminary data.</text>
</comment>
<dbReference type="Proteomes" id="UP000253410">
    <property type="component" value="Unassembled WGS sequence"/>
</dbReference>
<evidence type="ECO:0000256" key="1">
    <source>
        <dbReference type="SAM" id="SignalP"/>
    </source>
</evidence>
<proteinExistence type="predicted"/>